<protein>
    <submittedName>
        <fullName evidence="2">Uncharacterized protein</fullName>
    </submittedName>
</protein>
<organism evidence="2">
    <name type="scientific">Anguilla anguilla</name>
    <name type="common">European freshwater eel</name>
    <name type="synonym">Muraena anguilla</name>
    <dbReference type="NCBI Taxonomy" id="7936"/>
    <lineage>
        <taxon>Eukaryota</taxon>
        <taxon>Metazoa</taxon>
        <taxon>Chordata</taxon>
        <taxon>Craniata</taxon>
        <taxon>Vertebrata</taxon>
        <taxon>Euteleostomi</taxon>
        <taxon>Actinopterygii</taxon>
        <taxon>Neopterygii</taxon>
        <taxon>Teleostei</taxon>
        <taxon>Anguilliformes</taxon>
        <taxon>Anguillidae</taxon>
        <taxon>Anguilla</taxon>
    </lineage>
</organism>
<name>A0A0E9TB88_ANGAN</name>
<sequence>MKGLGLTDVNQMEKHHRTFHRGANGR</sequence>
<accession>A0A0E9TB88</accession>
<feature type="region of interest" description="Disordered" evidence="1">
    <location>
        <begin position="1"/>
        <end position="26"/>
    </location>
</feature>
<evidence type="ECO:0000256" key="1">
    <source>
        <dbReference type="SAM" id="MobiDB-lite"/>
    </source>
</evidence>
<dbReference type="EMBL" id="GBXM01057618">
    <property type="protein sequence ID" value="JAH50959.1"/>
    <property type="molecule type" value="Transcribed_RNA"/>
</dbReference>
<proteinExistence type="predicted"/>
<reference evidence="2" key="1">
    <citation type="submission" date="2014-11" db="EMBL/GenBank/DDBJ databases">
        <authorList>
            <person name="Amaro Gonzalez C."/>
        </authorList>
    </citation>
    <scope>NUCLEOTIDE SEQUENCE</scope>
</reference>
<dbReference type="AlphaFoldDB" id="A0A0E9TB88"/>
<evidence type="ECO:0000313" key="2">
    <source>
        <dbReference type="EMBL" id="JAH50959.1"/>
    </source>
</evidence>
<reference evidence="2" key="2">
    <citation type="journal article" date="2015" name="Fish Shellfish Immunol.">
        <title>Early steps in the European eel (Anguilla anguilla)-Vibrio vulnificus interaction in the gills: Role of the RtxA13 toxin.</title>
        <authorList>
            <person name="Callol A."/>
            <person name="Pajuelo D."/>
            <person name="Ebbesson L."/>
            <person name="Teles M."/>
            <person name="MacKenzie S."/>
            <person name="Amaro C."/>
        </authorList>
    </citation>
    <scope>NUCLEOTIDE SEQUENCE</scope>
</reference>